<dbReference type="AlphaFoldDB" id="A0A6J1UZN1"/>
<dbReference type="GO" id="GO:0042393">
    <property type="term" value="F:histone binding"/>
    <property type="evidence" value="ECO:0007669"/>
    <property type="project" value="TreeGrafter"/>
</dbReference>
<dbReference type="PANTHER" id="PTHR35678:SF1">
    <property type="entry name" value="PROTEIN STPG4"/>
    <property type="match status" value="1"/>
</dbReference>
<feature type="region of interest" description="Disordered" evidence="1">
    <location>
        <begin position="136"/>
        <end position="161"/>
    </location>
</feature>
<feature type="compositionally biased region" description="Polar residues" evidence="1">
    <location>
        <begin position="136"/>
        <end position="156"/>
    </location>
</feature>
<dbReference type="KEGG" id="nss:113420263"/>
<dbReference type="GO" id="GO:0001940">
    <property type="term" value="C:male pronucleus"/>
    <property type="evidence" value="ECO:0007669"/>
    <property type="project" value="TreeGrafter"/>
</dbReference>
<reference evidence="3" key="1">
    <citation type="submission" date="2025-08" db="UniProtKB">
        <authorList>
            <consortium name="RefSeq"/>
        </authorList>
    </citation>
    <scope>IDENTIFICATION</scope>
</reference>
<evidence type="ECO:0000313" key="2">
    <source>
        <dbReference type="Proteomes" id="UP000504612"/>
    </source>
</evidence>
<name>A0A6J1UZN1_9SAUR</name>
<dbReference type="GeneID" id="113420263"/>
<dbReference type="PANTHER" id="PTHR35678">
    <property type="entry name" value="PROTEIN STPG4"/>
    <property type="match status" value="1"/>
</dbReference>
<dbReference type="Proteomes" id="UP000504612">
    <property type="component" value="Unplaced"/>
</dbReference>
<dbReference type="GO" id="GO:0042585">
    <property type="term" value="C:germinal vesicle"/>
    <property type="evidence" value="ECO:0007669"/>
    <property type="project" value="TreeGrafter"/>
</dbReference>
<dbReference type="GO" id="GO:0044727">
    <property type="term" value="P:epigenetic programing of male pronucleus"/>
    <property type="evidence" value="ECO:0007669"/>
    <property type="project" value="TreeGrafter"/>
</dbReference>
<protein>
    <submittedName>
        <fullName evidence="3">Protein STPG4</fullName>
    </submittedName>
</protein>
<evidence type="ECO:0000313" key="3">
    <source>
        <dbReference type="RefSeq" id="XP_026535895.1"/>
    </source>
</evidence>
<organism evidence="2 3">
    <name type="scientific">Notechis scutatus</name>
    <name type="common">mainland tiger snake</name>
    <dbReference type="NCBI Taxonomy" id="8663"/>
    <lineage>
        <taxon>Eukaryota</taxon>
        <taxon>Metazoa</taxon>
        <taxon>Chordata</taxon>
        <taxon>Craniata</taxon>
        <taxon>Vertebrata</taxon>
        <taxon>Euteleostomi</taxon>
        <taxon>Lepidosauria</taxon>
        <taxon>Squamata</taxon>
        <taxon>Bifurcata</taxon>
        <taxon>Unidentata</taxon>
        <taxon>Episquamata</taxon>
        <taxon>Toxicofera</taxon>
        <taxon>Serpentes</taxon>
        <taxon>Colubroidea</taxon>
        <taxon>Elapidae</taxon>
        <taxon>Hydrophiinae</taxon>
        <taxon>Notechis</taxon>
    </lineage>
</organism>
<dbReference type="CTD" id="285051"/>
<dbReference type="InterPro" id="IPR036397">
    <property type="entry name" value="RNaseH_sf"/>
</dbReference>
<gene>
    <name evidence="3" type="primary">STPG4</name>
</gene>
<sequence>MTRKTSLGAEEWQYALDESKYERCGCSRRQFAKERYNESPQATMKHGGGSLQVWGCISANGVIQPTPIPGSYPVRDFLEEAQLNPVKATYNFKSEGRKKASIYEQLPDLTLPNTFMYYPPSFVELAEKRPATYSFKSTSRQSNYPVSGDKTINTDPGQYDLFPRPVPTFPTKSYMFRSAVQRHPIFPLKHGPGPGDYEIKDVQPVPIRSSFISKVPRILPAHTKVPGPGYYWPTKQAPRQPRTIASLGREHTIFFSNVPEF</sequence>
<keyword evidence="2" id="KW-1185">Reference proteome</keyword>
<proteinExistence type="predicted"/>
<dbReference type="Gene3D" id="3.30.420.10">
    <property type="entry name" value="Ribonuclease H-like superfamily/Ribonuclease H"/>
    <property type="match status" value="1"/>
</dbReference>
<dbReference type="RefSeq" id="XP_026535895.1">
    <property type="nucleotide sequence ID" value="XM_026680110.1"/>
</dbReference>
<dbReference type="GO" id="GO:0003676">
    <property type="term" value="F:nucleic acid binding"/>
    <property type="evidence" value="ECO:0007669"/>
    <property type="project" value="InterPro"/>
</dbReference>
<dbReference type="GO" id="GO:0001939">
    <property type="term" value="C:female pronucleus"/>
    <property type="evidence" value="ECO:0007669"/>
    <property type="project" value="TreeGrafter"/>
</dbReference>
<evidence type="ECO:0000256" key="1">
    <source>
        <dbReference type="SAM" id="MobiDB-lite"/>
    </source>
</evidence>
<dbReference type="GO" id="GO:0003682">
    <property type="term" value="F:chromatin binding"/>
    <property type="evidence" value="ECO:0007669"/>
    <property type="project" value="TreeGrafter"/>
</dbReference>
<accession>A0A6J1UZN1</accession>